<evidence type="ECO:0000256" key="1">
    <source>
        <dbReference type="ARBA" id="ARBA00004141"/>
    </source>
</evidence>
<dbReference type="GO" id="GO:0009847">
    <property type="term" value="P:spore germination"/>
    <property type="evidence" value="ECO:0007669"/>
    <property type="project" value="InterPro"/>
</dbReference>
<gene>
    <name evidence="9" type="ORF">CHH57_13180</name>
</gene>
<comment type="subcellular location">
    <subcellularLocation>
        <location evidence="1">Membrane</location>
        <topology evidence="1">Multi-pass membrane protein</topology>
    </subcellularLocation>
</comment>
<evidence type="ECO:0000256" key="3">
    <source>
        <dbReference type="ARBA" id="ARBA00022448"/>
    </source>
</evidence>
<dbReference type="PANTHER" id="PTHR34975">
    <property type="entry name" value="SPORE GERMINATION PROTEIN A2"/>
    <property type="match status" value="1"/>
</dbReference>
<reference evidence="9 10" key="1">
    <citation type="submission" date="2017-07" db="EMBL/GenBank/DDBJ databases">
        <title>Isolation and whole genome analysis of endospore-forming bacteria from heroin.</title>
        <authorList>
            <person name="Kalinowski J."/>
            <person name="Ahrens B."/>
            <person name="Al-Dilaimi A."/>
            <person name="Winkler A."/>
            <person name="Wibberg D."/>
            <person name="Schleenbecker U."/>
            <person name="Ruckert C."/>
            <person name="Wolfel R."/>
            <person name="Grass G."/>
        </authorList>
    </citation>
    <scope>NUCLEOTIDE SEQUENCE [LARGE SCALE GENOMIC DNA]</scope>
    <source>
        <strain evidence="9 10">7521-2</strain>
    </source>
</reference>
<keyword evidence="6 8" id="KW-1133">Transmembrane helix</keyword>
<keyword evidence="5 8" id="KW-0812">Transmembrane</keyword>
<comment type="caution">
    <text evidence="9">The sequence shown here is derived from an EMBL/GenBank/DDBJ whole genome shotgun (WGS) entry which is preliminary data.</text>
</comment>
<sequence>MVLKEKISLNQLFHIVIGFNLGSSLIIGIGINAKQDAWIAVLCSSIIGILIALFYYHFQEILPNKHFSEILEYILNRPISIFITYIYTLYFFYLAARVIRDFGELVTTFILPNTPIEVCSLSFVIILTYIIYLGVEVLGRVTEVFTPYSILFIILVTILLFGNNDIKLERVTPILATGVKPLLNTIFPYELIRPYGQLFALTFLFSHLPKQQYARHTLVYSVLSSGFWLTIGTFIVTTSLGPYVASRSTFPFVSATRLISIGDFLQRLDAFAIFIIALGVVIKICIFSFAALKGLEYIFKLPYRVLVIPMMCILTICSSLISINFSDHITESITVVPYFLSLPLFFLLPSLFMVLALIKKKKDA</sequence>
<dbReference type="InterPro" id="IPR004761">
    <property type="entry name" value="Spore_GerAB"/>
</dbReference>
<keyword evidence="3" id="KW-0813">Transport</keyword>
<keyword evidence="4" id="KW-0309">Germination</keyword>
<dbReference type="EMBL" id="NPBQ01000081">
    <property type="protein sequence ID" value="PAD82764.1"/>
    <property type="molecule type" value="Genomic_DNA"/>
</dbReference>
<feature type="transmembrane region" description="Helical" evidence="8">
    <location>
        <begin position="37"/>
        <end position="58"/>
    </location>
</feature>
<dbReference type="NCBIfam" id="TIGR00912">
    <property type="entry name" value="2A0309"/>
    <property type="match status" value="1"/>
</dbReference>
<feature type="transmembrane region" description="Helical" evidence="8">
    <location>
        <begin position="335"/>
        <end position="358"/>
    </location>
</feature>
<dbReference type="Gene3D" id="1.20.1740.10">
    <property type="entry name" value="Amino acid/polyamine transporter I"/>
    <property type="match status" value="1"/>
</dbReference>
<feature type="transmembrane region" description="Helical" evidence="8">
    <location>
        <begin position="12"/>
        <end position="31"/>
    </location>
</feature>
<feature type="transmembrane region" description="Helical" evidence="8">
    <location>
        <begin position="105"/>
        <end position="132"/>
    </location>
</feature>
<feature type="transmembrane region" description="Helical" evidence="8">
    <location>
        <begin position="270"/>
        <end position="291"/>
    </location>
</feature>
<dbReference type="Proteomes" id="UP000216961">
    <property type="component" value="Unassembled WGS sequence"/>
</dbReference>
<evidence type="ECO:0000256" key="8">
    <source>
        <dbReference type="SAM" id="Phobius"/>
    </source>
</evidence>
<dbReference type="GO" id="GO:0016020">
    <property type="term" value="C:membrane"/>
    <property type="evidence" value="ECO:0007669"/>
    <property type="project" value="UniProtKB-SubCell"/>
</dbReference>
<accession>A0AA91Z0P5</accession>
<feature type="transmembrane region" description="Helical" evidence="8">
    <location>
        <begin position="144"/>
        <end position="162"/>
    </location>
</feature>
<dbReference type="Pfam" id="PF03845">
    <property type="entry name" value="Spore_permease"/>
    <property type="match status" value="1"/>
</dbReference>
<keyword evidence="7 8" id="KW-0472">Membrane</keyword>
<name>A0AA91Z0P5_NIACI</name>
<evidence type="ECO:0000256" key="4">
    <source>
        <dbReference type="ARBA" id="ARBA00022544"/>
    </source>
</evidence>
<feature type="transmembrane region" description="Helical" evidence="8">
    <location>
        <begin position="79"/>
        <end position="99"/>
    </location>
</feature>
<evidence type="ECO:0000313" key="10">
    <source>
        <dbReference type="Proteomes" id="UP000216961"/>
    </source>
</evidence>
<dbReference type="PANTHER" id="PTHR34975:SF2">
    <property type="entry name" value="SPORE GERMINATION PROTEIN A2"/>
    <property type="match status" value="1"/>
</dbReference>
<dbReference type="AlphaFoldDB" id="A0AA91Z0P5"/>
<feature type="transmembrane region" description="Helical" evidence="8">
    <location>
        <begin position="217"/>
        <end position="240"/>
    </location>
</feature>
<proteinExistence type="inferred from homology"/>
<dbReference type="RefSeq" id="WP_095330783.1">
    <property type="nucleotide sequence ID" value="NZ_CP026033.1"/>
</dbReference>
<evidence type="ECO:0000256" key="5">
    <source>
        <dbReference type="ARBA" id="ARBA00022692"/>
    </source>
</evidence>
<evidence type="ECO:0000313" key="9">
    <source>
        <dbReference type="EMBL" id="PAD82764.1"/>
    </source>
</evidence>
<evidence type="ECO:0000256" key="7">
    <source>
        <dbReference type="ARBA" id="ARBA00023136"/>
    </source>
</evidence>
<feature type="transmembrane region" description="Helical" evidence="8">
    <location>
        <begin position="303"/>
        <end position="323"/>
    </location>
</feature>
<organism evidence="9 10">
    <name type="scientific">Niallia circulans</name>
    <name type="common">Bacillus circulans</name>
    <dbReference type="NCBI Taxonomy" id="1397"/>
    <lineage>
        <taxon>Bacteria</taxon>
        <taxon>Bacillati</taxon>
        <taxon>Bacillota</taxon>
        <taxon>Bacilli</taxon>
        <taxon>Bacillales</taxon>
        <taxon>Bacillaceae</taxon>
        <taxon>Niallia</taxon>
    </lineage>
</organism>
<evidence type="ECO:0000256" key="2">
    <source>
        <dbReference type="ARBA" id="ARBA00007998"/>
    </source>
</evidence>
<evidence type="ECO:0000256" key="6">
    <source>
        <dbReference type="ARBA" id="ARBA00022989"/>
    </source>
</evidence>
<protein>
    <submittedName>
        <fullName evidence="9">Spore gernimation protein KC</fullName>
    </submittedName>
</protein>
<comment type="similarity">
    <text evidence="2">Belongs to the amino acid-polyamine-organocation (APC) superfamily. Spore germination protein (SGP) (TC 2.A.3.9) family.</text>
</comment>